<feature type="repeat" description="ANK" evidence="2">
    <location>
        <begin position="325"/>
        <end position="357"/>
    </location>
</feature>
<dbReference type="InterPro" id="IPR036770">
    <property type="entry name" value="Ankyrin_rpt-contain_sf"/>
</dbReference>
<comment type="caution">
    <text evidence="4">The sequence shown here is derived from an EMBL/GenBank/DDBJ whole genome shotgun (WGS) entry which is preliminary data.</text>
</comment>
<proteinExistence type="predicted"/>
<dbReference type="PROSITE" id="PS50088">
    <property type="entry name" value="ANK_REPEAT"/>
    <property type="match status" value="1"/>
</dbReference>
<dbReference type="Pfam" id="PF24883">
    <property type="entry name" value="NPHP3_N"/>
    <property type="match status" value="1"/>
</dbReference>
<sequence>MPSLLDVFDEPGHKGYLDELHTAMLSNQDFEWHIGVLQDLLRSALVQLGKAALTIFIDALDECAADQAEEFVEYFEGVGENAVLNGSQLKICFSSRYYPHIDIQYGRKIDLEDQDGHEKDIAMYIRHKLKVGKSKTAEEVKTEIQTKAKGIFMWVVLVVDILRAEYKNGRIFDVKKRLAVLPAKLGDLFKQILSRDQKNLQDLQLCIQWILFSKRPLKLEEYYFAAVSGLNPDELQEWNPDEVTTDDMSRFVISSSKGLAETTKTKIRTVQFIHESVREFFLKDDGLHELWPTLAAADFESTMGDEVIVRLLLEKGAAVDAKDHLNQTPLMIAVQIKHAAVVRLLLEHGADIEATDACGYTVLSLARANCDEATIKILESYSYPYAA</sequence>
<feature type="domain" description="Nephrocystin 3-like N-terminal" evidence="3">
    <location>
        <begin position="36"/>
        <end position="96"/>
    </location>
</feature>
<dbReference type="Gene3D" id="1.25.40.20">
    <property type="entry name" value="Ankyrin repeat-containing domain"/>
    <property type="match status" value="1"/>
</dbReference>
<accession>A0A168JEV2</accession>
<dbReference type="SMART" id="SM00248">
    <property type="entry name" value="ANK"/>
    <property type="match status" value="2"/>
</dbReference>
<evidence type="ECO:0000256" key="1">
    <source>
        <dbReference type="ARBA" id="ARBA00022737"/>
    </source>
</evidence>
<dbReference type="PANTHER" id="PTHR10039">
    <property type="entry name" value="AMELOGENIN"/>
    <property type="match status" value="1"/>
</dbReference>
<dbReference type="STRING" id="1081108.A0A168JEV2"/>
<name>A0A168JEV2_CORDF</name>
<dbReference type="EMBL" id="AZHF01000002">
    <property type="protein sequence ID" value="OAA80347.1"/>
    <property type="molecule type" value="Genomic_DNA"/>
</dbReference>
<dbReference type="Pfam" id="PF12796">
    <property type="entry name" value="Ank_2"/>
    <property type="match status" value="1"/>
</dbReference>
<evidence type="ECO:0000259" key="3">
    <source>
        <dbReference type="Pfam" id="PF24883"/>
    </source>
</evidence>
<dbReference type="InterPro" id="IPR002110">
    <property type="entry name" value="Ankyrin_rpt"/>
</dbReference>
<evidence type="ECO:0000313" key="4">
    <source>
        <dbReference type="EMBL" id="OAA80347.1"/>
    </source>
</evidence>
<dbReference type="InterPro" id="IPR056884">
    <property type="entry name" value="NPHP3-like_N"/>
</dbReference>
<dbReference type="PROSITE" id="PS50297">
    <property type="entry name" value="ANK_REP_REGION"/>
    <property type="match status" value="1"/>
</dbReference>
<evidence type="ECO:0000313" key="5">
    <source>
        <dbReference type="Proteomes" id="UP000076881"/>
    </source>
</evidence>
<dbReference type="Proteomes" id="UP000076881">
    <property type="component" value="Unassembled WGS sequence"/>
</dbReference>
<keyword evidence="2" id="KW-0040">ANK repeat</keyword>
<dbReference type="OrthoDB" id="194358at2759"/>
<keyword evidence="5" id="KW-1185">Reference proteome</keyword>
<protein>
    <submittedName>
        <fullName evidence="4">Ankyrin repeat-containing domain protein</fullName>
    </submittedName>
</protein>
<reference evidence="4 5" key="1">
    <citation type="journal article" date="2016" name="Genome Biol. Evol.">
        <title>Divergent and convergent evolution of fungal pathogenicity.</title>
        <authorList>
            <person name="Shang Y."/>
            <person name="Xiao G."/>
            <person name="Zheng P."/>
            <person name="Cen K."/>
            <person name="Zhan S."/>
            <person name="Wang C."/>
        </authorList>
    </citation>
    <scope>NUCLEOTIDE SEQUENCE [LARGE SCALE GENOMIC DNA]</scope>
    <source>
        <strain evidence="4 5">RCEF 1005</strain>
    </source>
</reference>
<organism evidence="4 5">
    <name type="scientific">Akanthomyces lecanii RCEF 1005</name>
    <dbReference type="NCBI Taxonomy" id="1081108"/>
    <lineage>
        <taxon>Eukaryota</taxon>
        <taxon>Fungi</taxon>
        <taxon>Dikarya</taxon>
        <taxon>Ascomycota</taxon>
        <taxon>Pezizomycotina</taxon>
        <taxon>Sordariomycetes</taxon>
        <taxon>Hypocreomycetidae</taxon>
        <taxon>Hypocreales</taxon>
        <taxon>Cordycipitaceae</taxon>
        <taxon>Akanthomyces</taxon>
        <taxon>Cordyceps confragosa</taxon>
    </lineage>
</organism>
<dbReference type="SUPFAM" id="SSF48403">
    <property type="entry name" value="Ankyrin repeat"/>
    <property type="match status" value="1"/>
</dbReference>
<evidence type="ECO:0000256" key="2">
    <source>
        <dbReference type="PROSITE-ProRule" id="PRU00023"/>
    </source>
</evidence>
<dbReference type="AlphaFoldDB" id="A0A168JEV2"/>
<keyword evidence="1" id="KW-0677">Repeat</keyword>
<dbReference type="PANTHER" id="PTHR10039:SF5">
    <property type="entry name" value="NACHT DOMAIN-CONTAINING PROTEIN"/>
    <property type="match status" value="1"/>
</dbReference>
<gene>
    <name evidence="4" type="ORF">LEL_03833</name>
</gene>